<accession>A0A8H5LXD2</accession>
<comment type="caution">
    <text evidence="1">The sequence shown here is derived from an EMBL/GenBank/DDBJ whole genome shotgun (WGS) entry which is preliminary data.</text>
</comment>
<evidence type="ECO:0000313" key="2">
    <source>
        <dbReference type="Proteomes" id="UP000559256"/>
    </source>
</evidence>
<evidence type="ECO:0000313" key="1">
    <source>
        <dbReference type="EMBL" id="KAF5372846.1"/>
    </source>
</evidence>
<dbReference type="EMBL" id="JAACJM010000004">
    <property type="protein sequence ID" value="KAF5372846.1"/>
    <property type="molecule type" value="Genomic_DNA"/>
</dbReference>
<sequence length="217" mass="23240">MPSDLNQKLFLGKLPEGLKFTITEVTPWAEGGGTFGQWGAVFYTANGVSLSNYGGKVYGHLDLPLEVDVSKDVVKLGGTKLVAQNGVYVSGQGGKIDIKYHIEGTTMVDGESIEICGDGFISVSASDWGGFARPDYSNVTYTWAGEPPVNASLGVPSTIAGMPDDIYIVFAINPKENKLGVTTTTHRDLVSTIIDYALKGVFWANSKLFGWAIGKFM</sequence>
<gene>
    <name evidence="1" type="ORF">D9758_001530</name>
</gene>
<name>A0A8H5LXD2_9AGAR</name>
<reference evidence="1 2" key="1">
    <citation type="journal article" date="2020" name="ISME J.">
        <title>Uncovering the hidden diversity of litter-decomposition mechanisms in mushroom-forming fungi.</title>
        <authorList>
            <person name="Floudas D."/>
            <person name="Bentzer J."/>
            <person name="Ahren D."/>
            <person name="Johansson T."/>
            <person name="Persson P."/>
            <person name="Tunlid A."/>
        </authorList>
    </citation>
    <scope>NUCLEOTIDE SEQUENCE [LARGE SCALE GENOMIC DNA]</scope>
    <source>
        <strain evidence="1 2">CBS 291.85</strain>
    </source>
</reference>
<dbReference type="OrthoDB" id="2383679at2759"/>
<dbReference type="Proteomes" id="UP000559256">
    <property type="component" value="Unassembled WGS sequence"/>
</dbReference>
<keyword evidence="2" id="KW-1185">Reference proteome</keyword>
<organism evidence="1 2">
    <name type="scientific">Tetrapyrgos nigripes</name>
    <dbReference type="NCBI Taxonomy" id="182062"/>
    <lineage>
        <taxon>Eukaryota</taxon>
        <taxon>Fungi</taxon>
        <taxon>Dikarya</taxon>
        <taxon>Basidiomycota</taxon>
        <taxon>Agaricomycotina</taxon>
        <taxon>Agaricomycetes</taxon>
        <taxon>Agaricomycetidae</taxon>
        <taxon>Agaricales</taxon>
        <taxon>Marasmiineae</taxon>
        <taxon>Marasmiaceae</taxon>
        <taxon>Tetrapyrgos</taxon>
    </lineage>
</organism>
<dbReference type="AlphaFoldDB" id="A0A8H5LXD2"/>
<proteinExistence type="predicted"/>
<protein>
    <submittedName>
        <fullName evidence="1">Uncharacterized protein</fullName>
    </submittedName>
</protein>